<dbReference type="InterPro" id="IPR033577">
    <property type="entry name" value="AOPep"/>
</dbReference>
<dbReference type="Ensembl" id="ENSCCRT00010030793.1">
    <property type="protein sequence ID" value="ENSCCRP00010028067.1"/>
    <property type="gene ID" value="ENSCCRG00010012037.1"/>
</dbReference>
<protein>
    <submittedName>
        <fullName evidence="2">Uncharacterized protein</fullName>
    </submittedName>
</protein>
<organism evidence="2 3">
    <name type="scientific">Cyprinus carpio</name>
    <name type="common">Common carp</name>
    <dbReference type="NCBI Taxonomy" id="7962"/>
    <lineage>
        <taxon>Eukaryota</taxon>
        <taxon>Metazoa</taxon>
        <taxon>Chordata</taxon>
        <taxon>Craniata</taxon>
        <taxon>Vertebrata</taxon>
        <taxon>Euteleostomi</taxon>
        <taxon>Actinopterygii</taxon>
        <taxon>Neopterygii</taxon>
        <taxon>Teleostei</taxon>
        <taxon>Ostariophysi</taxon>
        <taxon>Cypriniformes</taxon>
        <taxon>Cyprinidae</taxon>
        <taxon>Cyprininae</taxon>
        <taxon>Cyprinus</taxon>
    </lineage>
</organism>
<evidence type="ECO:0000313" key="3">
    <source>
        <dbReference type="Proteomes" id="UP000694427"/>
    </source>
</evidence>
<name>A0A8C1J8L4_CYPCA</name>
<dbReference type="PANTHER" id="PTHR46627">
    <property type="entry name" value="AMINOPEPTIDASE O"/>
    <property type="match status" value="1"/>
</dbReference>
<reference evidence="2" key="1">
    <citation type="submission" date="2025-08" db="UniProtKB">
        <authorList>
            <consortium name="Ensembl"/>
        </authorList>
    </citation>
    <scope>IDENTIFICATION</scope>
</reference>
<dbReference type="GO" id="GO:0070006">
    <property type="term" value="F:metalloaminopeptidase activity"/>
    <property type="evidence" value="ECO:0007669"/>
    <property type="project" value="InterPro"/>
</dbReference>
<dbReference type="AlphaFoldDB" id="A0A8C1J8L4"/>
<sequence>STTYDLPLRANTNHMLVRHYVLDLTVHFQRKVIGGSIVLFLKPSVGSSKQGEPGSKSNTPVKNTSRVSSKHDVSSPITPEPNKVIPPEEPSCLSGGNDVNNVSWGDESEEFTLVLDCCDLTVSKVEELDVTTVPDLKKLDTDQQYANTDRLSSGLVQRLIYIQCSLSPSALNAQPLQFHTDRWSLQIRKEGIWYETKHTGGSVRWMMLPNRLCYSLVRPIYTHKHKT</sequence>
<dbReference type="PANTHER" id="PTHR46627:SF1">
    <property type="entry name" value="AMINOPEPTIDASE O"/>
    <property type="match status" value="1"/>
</dbReference>
<evidence type="ECO:0000256" key="1">
    <source>
        <dbReference type="SAM" id="MobiDB-lite"/>
    </source>
</evidence>
<dbReference type="SUPFAM" id="SSF63737">
    <property type="entry name" value="Leukotriene A4 hydrolase N-terminal domain"/>
    <property type="match status" value="1"/>
</dbReference>
<dbReference type="GO" id="GO:0005730">
    <property type="term" value="C:nucleolus"/>
    <property type="evidence" value="ECO:0007669"/>
    <property type="project" value="InterPro"/>
</dbReference>
<feature type="region of interest" description="Disordered" evidence="1">
    <location>
        <begin position="45"/>
        <end position="96"/>
    </location>
</feature>
<dbReference type="InterPro" id="IPR042097">
    <property type="entry name" value="Aminopeptidase_N-like_N_sf"/>
</dbReference>
<evidence type="ECO:0000313" key="2">
    <source>
        <dbReference type="Ensembl" id="ENSCCRP00010028067.1"/>
    </source>
</evidence>
<accession>A0A8C1J8L4</accession>
<reference evidence="2" key="2">
    <citation type="submission" date="2025-09" db="UniProtKB">
        <authorList>
            <consortium name="Ensembl"/>
        </authorList>
    </citation>
    <scope>IDENTIFICATION</scope>
</reference>
<dbReference type="Proteomes" id="UP000694427">
    <property type="component" value="Unplaced"/>
</dbReference>
<proteinExistence type="predicted"/>
<feature type="compositionally biased region" description="Polar residues" evidence="1">
    <location>
        <begin position="45"/>
        <end position="67"/>
    </location>
</feature>
<keyword evidence="3" id="KW-1185">Reference proteome</keyword>